<dbReference type="GO" id="GO:0047632">
    <property type="term" value="F:agmatine deiminase activity"/>
    <property type="evidence" value="ECO:0007669"/>
    <property type="project" value="TreeGrafter"/>
</dbReference>
<dbReference type="Pfam" id="PF04371">
    <property type="entry name" value="PAD_porph"/>
    <property type="match status" value="1"/>
</dbReference>
<accession>Q2SJK4</accession>
<keyword evidence="3" id="KW-1185">Reference proteome</keyword>
<dbReference type="SUPFAM" id="SSF55909">
    <property type="entry name" value="Pentein"/>
    <property type="match status" value="1"/>
</dbReference>
<dbReference type="PANTHER" id="PTHR31377:SF0">
    <property type="entry name" value="AGMATINE DEIMINASE-RELATED"/>
    <property type="match status" value="1"/>
</dbReference>
<dbReference type="EMBL" id="CP000155">
    <property type="protein sequence ID" value="ABC29170.1"/>
    <property type="molecule type" value="Genomic_DNA"/>
</dbReference>
<evidence type="ECO:0000256" key="1">
    <source>
        <dbReference type="ARBA" id="ARBA00022801"/>
    </source>
</evidence>
<dbReference type="AlphaFoldDB" id="Q2SJK4"/>
<sequence>MSTIVLPPEWAPQCAVLLTWPHEQTDWADRLEEVDRTFLEIAIAVCKYQNLVINCQSFPRLEAIADALHENGVPPEKVALFCAPSNDTWSRDHGPITIYDNEEPVLLDFHFNAWGGKFDSEKDDQITATLYELGAFDGAALRHIPYILEGGSIETDGRGTLLTTSACLLTPTRNPDATKEKVEAVMAEHLGVKRTLWLDHGYLAGDDTDSHIDTLARFCDERTICYVQCLDTEDEHYAELSAMEKQLQSFVDADGAPYKLVPLPMASAAYDEDGQRLPATYANFLIINEAVLVPVYGVPEDQAALDAIQSCFPDRNIEAIDCRSLIEQHGSLHCVTMQLPEGVI</sequence>
<proteinExistence type="predicted"/>
<organism evidence="2 3">
    <name type="scientific">Hahella chejuensis (strain KCTC 2396)</name>
    <dbReference type="NCBI Taxonomy" id="349521"/>
    <lineage>
        <taxon>Bacteria</taxon>
        <taxon>Pseudomonadati</taxon>
        <taxon>Pseudomonadota</taxon>
        <taxon>Gammaproteobacteria</taxon>
        <taxon>Oceanospirillales</taxon>
        <taxon>Hahellaceae</taxon>
        <taxon>Hahella</taxon>
    </lineage>
</organism>
<dbReference type="KEGG" id="hch:HCH_02347"/>
<dbReference type="RefSeq" id="WP_011396239.1">
    <property type="nucleotide sequence ID" value="NC_007645.1"/>
</dbReference>
<reference evidence="2 3" key="1">
    <citation type="journal article" date="2005" name="Nucleic Acids Res.">
        <title>Genomic blueprint of Hahella chejuensis, a marine microbe producing an algicidal agent.</title>
        <authorList>
            <person name="Jeong H."/>
            <person name="Yim J.H."/>
            <person name="Lee C."/>
            <person name="Choi S.-H."/>
            <person name="Park Y.K."/>
            <person name="Yoon S.H."/>
            <person name="Hur C.-G."/>
            <person name="Kang H.-Y."/>
            <person name="Kim D."/>
            <person name="Lee H.H."/>
            <person name="Park K.H."/>
            <person name="Park S.-H."/>
            <person name="Park H.-S."/>
            <person name="Lee H.K."/>
            <person name="Oh T.K."/>
            <person name="Kim J.F."/>
        </authorList>
    </citation>
    <scope>NUCLEOTIDE SEQUENCE [LARGE SCALE GENOMIC DNA]</scope>
    <source>
        <strain evidence="2 3">KCTC 2396</strain>
    </source>
</reference>
<dbReference type="Proteomes" id="UP000000238">
    <property type="component" value="Chromosome"/>
</dbReference>
<dbReference type="eggNOG" id="COG2957">
    <property type="taxonomic scope" value="Bacteria"/>
</dbReference>
<protein>
    <submittedName>
        <fullName evidence="2">Peptidylarginine deiminase and related enzyme</fullName>
    </submittedName>
</protein>
<keyword evidence="1" id="KW-0378">Hydrolase</keyword>
<dbReference type="InterPro" id="IPR007466">
    <property type="entry name" value="Peptidyl-Arg-deiminase_porph"/>
</dbReference>
<evidence type="ECO:0000313" key="2">
    <source>
        <dbReference type="EMBL" id="ABC29170.1"/>
    </source>
</evidence>
<evidence type="ECO:0000313" key="3">
    <source>
        <dbReference type="Proteomes" id="UP000000238"/>
    </source>
</evidence>
<dbReference type="HOGENOM" id="CLU_037682_0_0_6"/>
<dbReference type="PANTHER" id="PTHR31377">
    <property type="entry name" value="AGMATINE DEIMINASE-RELATED"/>
    <property type="match status" value="1"/>
</dbReference>
<dbReference type="STRING" id="349521.HCH_02347"/>
<gene>
    <name evidence="2" type="ordered locus">HCH_02347</name>
</gene>
<dbReference type="GO" id="GO:0004668">
    <property type="term" value="F:protein-arginine deiminase activity"/>
    <property type="evidence" value="ECO:0007669"/>
    <property type="project" value="InterPro"/>
</dbReference>
<dbReference type="OrthoDB" id="9808013at2"/>
<name>Q2SJK4_HAHCH</name>
<dbReference type="GO" id="GO:0009446">
    <property type="term" value="P:putrescine biosynthetic process"/>
    <property type="evidence" value="ECO:0007669"/>
    <property type="project" value="InterPro"/>
</dbReference>
<dbReference type="Gene3D" id="3.75.10.10">
    <property type="entry name" value="L-arginine/glycine Amidinotransferase, Chain A"/>
    <property type="match status" value="1"/>
</dbReference>